<evidence type="ECO:0000256" key="1">
    <source>
        <dbReference type="ARBA" id="ARBA00009254"/>
    </source>
</evidence>
<dbReference type="GO" id="GO:0006412">
    <property type="term" value="P:translation"/>
    <property type="evidence" value="ECO:0007669"/>
    <property type="project" value="UniProtKB-UniRule"/>
</dbReference>
<name>A0A2M7E9Q3_9BACT</name>
<sequence>MKKDKIQELRKASLEELKEKSSSLHKELFNLRVKQKLGQLKNYASLGSLKRGIAQIETILSENQKLKRKK</sequence>
<evidence type="ECO:0000313" key="6">
    <source>
        <dbReference type="EMBL" id="PIV64466.1"/>
    </source>
</evidence>
<dbReference type="CDD" id="cd00427">
    <property type="entry name" value="Ribosomal_L29_HIP"/>
    <property type="match status" value="1"/>
</dbReference>
<dbReference type="GO" id="GO:0003735">
    <property type="term" value="F:structural constituent of ribosome"/>
    <property type="evidence" value="ECO:0007669"/>
    <property type="project" value="InterPro"/>
</dbReference>
<dbReference type="GO" id="GO:1990904">
    <property type="term" value="C:ribonucleoprotein complex"/>
    <property type="evidence" value="ECO:0007669"/>
    <property type="project" value="UniProtKB-KW"/>
</dbReference>
<comment type="similarity">
    <text evidence="1 5">Belongs to the universal ribosomal protein uL29 family.</text>
</comment>
<evidence type="ECO:0000313" key="7">
    <source>
        <dbReference type="Proteomes" id="UP000228886"/>
    </source>
</evidence>
<evidence type="ECO:0000256" key="5">
    <source>
        <dbReference type="HAMAP-Rule" id="MF_00374"/>
    </source>
</evidence>
<dbReference type="AlphaFoldDB" id="A0A2M7E9Q3"/>
<evidence type="ECO:0000256" key="2">
    <source>
        <dbReference type="ARBA" id="ARBA00022980"/>
    </source>
</evidence>
<reference evidence="7" key="1">
    <citation type="submission" date="2017-09" db="EMBL/GenBank/DDBJ databases">
        <title>Depth-based differentiation of microbial function through sediment-hosted aquifers and enrichment of novel symbionts in the deep terrestrial subsurface.</title>
        <authorList>
            <person name="Probst A.J."/>
            <person name="Ladd B."/>
            <person name="Jarett J.K."/>
            <person name="Geller-Mcgrath D.E."/>
            <person name="Sieber C.M.K."/>
            <person name="Emerson J.B."/>
            <person name="Anantharaman K."/>
            <person name="Thomas B.C."/>
            <person name="Malmstrom R."/>
            <person name="Stieglmeier M."/>
            <person name="Klingl A."/>
            <person name="Woyke T."/>
            <person name="Ryan C.M."/>
            <person name="Banfield J.F."/>
        </authorList>
    </citation>
    <scope>NUCLEOTIDE SEQUENCE [LARGE SCALE GENOMIC DNA]</scope>
</reference>
<proteinExistence type="inferred from homology"/>
<dbReference type="HAMAP" id="MF_00374">
    <property type="entry name" value="Ribosomal_uL29"/>
    <property type="match status" value="1"/>
</dbReference>
<gene>
    <name evidence="5" type="primary">rpmC</name>
    <name evidence="6" type="ORF">COS11_02030</name>
</gene>
<evidence type="ECO:0000256" key="4">
    <source>
        <dbReference type="ARBA" id="ARBA00035204"/>
    </source>
</evidence>
<dbReference type="Proteomes" id="UP000228886">
    <property type="component" value="Unassembled WGS sequence"/>
</dbReference>
<dbReference type="InterPro" id="IPR036049">
    <property type="entry name" value="Ribosomal_uL29_sf"/>
</dbReference>
<dbReference type="SUPFAM" id="SSF46561">
    <property type="entry name" value="Ribosomal protein L29 (L29p)"/>
    <property type="match status" value="1"/>
</dbReference>
<dbReference type="GO" id="GO:0005840">
    <property type="term" value="C:ribosome"/>
    <property type="evidence" value="ECO:0007669"/>
    <property type="project" value="UniProtKB-KW"/>
</dbReference>
<dbReference type="EMBL" id="PETL01000103">
    <property type="protein sequence ID" value="PIV64466.1"/>
    <property type="molecule type" value="Genomic_DNA"/>
</dbReference>
<keyword evidence="3 5" id="KW-0687">Ribonucleoprotein</keyword>
<organism evidence="6 7">
    <name type="scientific">bacterium (Candidatus Ratteibacteria) CG01_land_8_20_14_3_00_40_19</name>
    <dbReference type="NCBI Taxonomy" id="2014290"/>
    <lineage>
        <taxon>Bacteria</taxon>
        <taxon>Candidatus Ratteibacteria</taxon>
    </lineage>
</organism>
<accession>A0A2M7E9Q3</accession>
<dbReference type="Pfam" id="PF00831">
    <property type="entry name" value="Ribosomal_L29"/>
    <property type="match status" value="1"/>
</dbReference>
<protein>
    <recommendedName>
        <fullName evidence="4 5">Large ribosomal subunit protein uL29</fullName>
    </recommendedName>
</protein>
<dbReference type="InterPro" id="IPR001854">
    <property type="entry name" value="Ribosomal_uL29"/>
</dbReference>
<evidence type="ECO:0000256" key="3">
    <source>
        <dbReference type="ARBA" id="ARBA00023274"/>
    </source>
</evidence>
<dbReference type="Gene3D" id="1.10.287.310">
    <property type="match status" value="1"/>
</dbReference>
<keyword evidence="2 5" id="KW-0689">Ribosomal protein</keyword>
<dbReference type="NCBIfam" id="TIGR00012">
    <property type="entry name" value="L29"/>
    <property type="match status" value="1"/>
</dbReference>
<comment type="caution">
    <text evidence="6">The sequence shown here is derived from an EMBL/GenBank/DDBJ whole genome shotgun (WGS) entry which is preliminary data.</text>
</comment>